<name>A0A0Y0N9W1_9MICO</name>
<dbReference type="PANTHER" id="PTHR46401">
    <property type="entry name" value="GLYCOSYLTRANSFERASE WBBK-RELATED"/>
    <property type="match status" value="1"/>
</dbReference>
<dbReference type="InterPro" id="IPR028098">
    <property type="entry name" value="Glyco_trans_4-like_N"/>
</dbReference>
<feature type="domain" description="Glycosyltransferase subfamily 4-like N-terminal" evidence="4">
    <location>
        <begin position="16"/>
        <end position="170"/>
    </location>
</feature>
<dbReference type="CDD" id="cd03809">
    <property type="entry name" value="GT4_MtfB-like"/>
    <property type="match status" value="1"/>
</dbReference>
<feature type="domain" description="Glycosyl transferase family 1" evidence="3">
    <location>
        <begin position="191"/>
        <end position="339"/>
    </location>
</feature>
<reference evidence="5 6" key="1">
    <citation type="journal article" date="2016" name="J. Biotechnol.">
        <title>First complete genome sequence of a species in the genus Microterricola, an extremophilic cold active enzyme producing bacterial strain ERGS5:02 isolated from Sikkim Himalaya.</title>
        <authorList>
            <person name="Himanshu"/>
            <person name="Swarnkar M.K."/>
            <person name="Singh D."/>
            <person name="Kumar R."/>
        </authorList>
    </citation>
    <scope>NUCLEOTIDE SEQUENCE [LARGE SCALE GENOMIC DNA]</scope>
    <source>
        <strain evidence="5 6">ERGS5:02</strain>
    </source>
</reference>
<accession>A0A0Y0N9W1</accession>
<protein>
    <submittedName>
        <fullName evidence="5">Uncharacterized protein</fullName>
    </submittedName>
</protein>
<dbReference type="GO" id="GO:0016757">
    <property type="term" value="F:glycosyltransferase activity"/>
    <property type="evidence" value="ECO:0007669"/>
    <property type="project" value="UniProtKB-KW"/>
</dbReference>
<dbReference type="OrthoDB" id="9801609at2"/>
<dbReference type="InterPro" id="IPR001296">
    <property type="entry name" value="Glyco_trans_1"/>
</dbReference>
<keyword evidence="1" id="KW-0328">Glycosyltransferase</keyword>
<dbReference type="PANTHER" id="PTHR46401:SF2">
    <property type="entry name" value="GLYCOSYLTRANSFERASE WBBK-RELATED"/>
    <property type="match status" value="1"/>
</dbReference>
<dbReference type="EMBL" id="CP014145">
    <property type="protein sequence ID" value="AMB57846.1"/>
    <property type="molecule type" value="Genomic_DNA"/>
</dbReference>
<evidence type="ECO:0000256" key="1">
    <source>
        <dbReference type="ARBA" id="ARBA00022676"/>
    </source>
</evidence>
<proteinExistence type="predicted"/>
<evidence type="ECO:0000259" key="3">
    <source>
        <dbReference type="Pfam" id="PF00534"/>
    </source>
</evidence>
<dbReference type="Gene3D" id="3.40.50.2000">
    <property type="entry name" value="Glycogen Phosphorylase B"/>
    <property type="match status" value="2"/>
</dbReference>
<dbReference type="AlphaFoldDB" id="A0A0Y0N9W1"/>
<dbReference type="Pfam" id="PF00534">
    <property type="entry name" value="Glycos_transf_1"/>
    <property type="match status" value="1"/>
</dbReference>
<evidence type="ECO:0000313" key="5">
    <source>
        <dbReference type="EMBL" id="AMB57846.1"/>
    </source>
</evidence>
<organism evidence="5 6">
    <name type="scientific">Microterricola viridarii</name>
    <dbReference type="NCBI Taxonomy" id="412690"/>
    <lineage>
        <taxon>Bacteria</taxon>
        <taxon>Bacillati</taxon>
        <taxon>Actinomycetota</taxon>
        <taxon>Actinomycetes</taxon>
        <taxon>Micrococcales</taxon>
        <taxon>Microbacteriaceae</taxon>
        <taxon>Microterricola</taxon>
    </lineage>
</organism>
<reference evidence="6" key="2">
    <citation type="submission" date="2016-01" db="EMBL/GenBank/DDBJ databases">
        <title>First complete genome sequence of a species in the genus Microterricola, an extremophilic cold active enzyme producing strain ERGS5:02 isolated from Sikkim Himalaya.</title>
        <authorList>
            <person name="Kumar R."/>
            <person name="Singh D."/>
            <person name="Swarnkar M.K."/>
        </authorList>
    </citation>
    <scope>NUCLEOTIDE SEQUENCE [LARGE SCALE GENOMIC DNA]</scope>
    <source>
        <strain evidence="6">ERGS5:02</strain>
    </source>
</reference>
<evidence type="ECO:0000256" key="2">
    <source>
        <dbReference type="ARBA" id="ARBA00022679"/>
    </source>
</evidence>
<keyword evidence="2" id="KW-0808">Transferase</keyword>
<dbReference type="RefSeq" id="WP_067226100.1">
    <property type="nucleotide sequence ID" value="NZ_CP014145.1"/>
</dbReference>
<gene>
    <name evidence="5" type="ORF">AWU67_02055</name>
</gene>
<dbReference type="KEGG" id="mvd:AWU67_02055"/>
<evidence type="ECO:0000259" key="4">
    <source>
        <dbReference type="Pfam" id="PF13439"/>
    </source>
</evidence>
<keyword evidence="6" id="KW-1185">Reference proteome</keyword>
<dbReference type="Proteomes" id="UP000058305">
    <property type="component" value="Chromosome"/>
</dbReference>
<dbReference type="SUPFAM" id="SSF53756">
    <property type="entry name" value="UDP-Glycosyltransferase/glycogen phosphorylase"/>
    <property type="match status" value="1"/>
</dbReference>
<dbReference type="Pfam" id="PF13439">
    <property type="entry name" value="Glyco_transf_4"/>
    <property type="match status" value="1"/>
</dbReference>
<evidence type="ECO:0000313" key="6">
    <source>
        <dbReference type="Proteomes" id="UP000058305"/>
    </source>
</evidence>
<sequence>MPLVLVDLLFMTGTKGGMEQYVRSLYAAIAEKPGNLEFVALASSELAAGDTSWFPGTVIDSGISGENRMAWARGELFSVQRHAKRLGADLVHCPANLGPARRGVPLVLTLHDLLPFRHPEYVPGAYAHVLRLMLRLAARSAQRLVTSSVAARDDIVELLGIPAERIDIVPLAGYDNVAAPVTPENGRRLPRQILSVGNRMPHKNFPRLIESLLHIPEAERPLLVITGSHGDDPLAQVVAQFGLEKWVSLRGWLSAEELDELFDSSTLVVFPTLFEGFGLPPLEAMSRGCPALCSDIPVMHEVAGTAARYVDPYDPAAIGAEIARLLNSPAELDEMSRAGVARAAQFSWSRTADGVLKAFHTVLAR</sequence>